<accession>A0ABQ0F6L5</accession>
<keyword evidence="3" id="KW-1185">Reference proteome</keyword>
<dbReference type="EMBL" id="BAAFST010000009">
    <property type="protein sequence ID" value="GAB1294855.1"/>
    <property type="molecule type" value="Genomic_DNA"/>
</dbReference>
<protein>
    <submittedName>
        <fullName evidence="2">Membrane metallo-endopeptidase-like 1</fullName>
    </submittedName>
</protein>
<organism evidence="2 3">
    <name type="scientific">Apodemus speciosus</name>
    <name type="common">Large Japanese field mouse</name>
    <dbReference type="NCBI Taxonomy" id="105296"/>
    <lineage>
        <taxon>Eukaryota</taxon>
        <taxon>Metazoa</taxon>
        <taxon>Chordata</taxon>
        <taxon>Craniata</taxon>
        <taxon>Vertebrata</taxon>
        <taxon>Euteleostomi</taxon>
        <taxon>Mammalia</taxon>
        <taxon>Eutheria</taxon>
        <taxon>Euarchontoglires</taxon>
        <taxon>Glires</taxon>
        <taxon>Rodentia</taxon>
        <taxon>Myomorpha</taxon>
        <taxon>Muroidea</taxon>
        <taxon>Muridae</taxon>
        <taxon>Murinae</taxon>
        <taxon>Apodemus</taxon>
    </lineage>
</organism>
<evidence type="ECO:0000313" key="2">
    <source>
        <dbReference type="EMBL" id="GAB1294855.1"/>
    </source>
</evidence>
<comment type="caution">
    <text evidence="2">The sequence shown here is derived from an EMBL/GenBank/DDBJ whole genome shotgun (WGS) entry which is preliminary data.</text>
</comment>
<name>A0ABQ0F6L5_APOSI</name>
<feature type="region of interest" description="Disordered" evidence="1">
    <location>
        <begin position="1"/>
        <end position="29"/>
    </location>
</feature>
<evidence type="ECO:0000256" key="1">
    <source>
        <dbReference type="SAM" id="MobiDB-lite"/>
    </source>
</evidence>
<reference evidence="2 3" key="1">
    <citation type="submission" date="2024-08" db="EMBL/GenBank/DDBJ databases">
        <title>The draft genome of Apodemus speciosus.</title>
        <authorList>
            <person name="Nabeshima K."/>
            <person name="Suzuki S."/>
            <person name="Onuma M."/>
        </authorList>
    </citation>
    <scope>NUCLEOTIDE SEQUENCE [LARGE SCALE GENOMIC DNA]</scope>
    <source>
        <strain evidence="2">IB14-021</strain>
    </source>
</reference>
<feature type="compositionally biased region" description="Basic and acidic residues" evidence="1">
    <location>
        <begin position="7"/>
        <end position="23"/>
    </location>
</feature>
<evidence type="ECO:0000313" key="3">
    <source>
        <dbReference type="Proteomes" id="UP001623349"/>
    </source>
</evidence>
<gene>
    <name evidence="2" type="ORF">APTSU1_001008800</name>
</gene>
<sequence>MGSLVSKPDDFSNENKEICDASDARNGGGRESCPGFLCAALAVLEFTL</sequence>
<dbReference type="Proteomes" id="UP001623349">
    <property type="component" value="Unassembled WGS sequence"/>
</dbReference>
<proteinExistence type="predicted"/>